<organism evidence="1">
    <name type="scientific">hydrothermal vent metagenome</name>
    <dbReference type="NCBI Taxonomy" id="652676"/>
    <lineage>
        <taxon>unclassified sequences</taxon>
        <taxon>metagenomes</taxon>
        <taxon>ecological metagenomes</taxon>
    </lineage>
</organism>
<reference evidence="1" key="1">
    <citation type="submission" date="2018-06" db="EMBL/GenBank/DDBJ databases">
        <authorList>
            <person name="Zhirakovskaya E."/>
        </authorList>
    </citation>
    <scope>NUCLEOTIDE SEQUENCE</scope>
</reference>
<dbReference type="InterPro" id="IPR036249">
    <property type="entry name" value="Thioredoxin-like_sf"/>
</dbReference>
<name>A0A3B0Z3R4_9ZZZZ</name>
<dbReference type="Pfam" id="PF05768">
    <property type="entry name" value="Glrx-like"/>
    <property type="match status" value="1"/>
</dbReference>
<accession>A0A3B0Z3R4</accession>
<sequence length="89" mass="10146">MPEKPTLTLYYREGCHLCETMLQALRGLQSRLDFDISLVDIDRDPGLRQRYDEWVPVLLAGEHEICHYHLDSPALESFLAAGCSGSPRQ</sequence>
<proteinExistence type="predicted"/>
<dbReference type="Gene3D" id="3.40.30.10">
    <property type="entry name" value="Glutaredoxin"/>
    <property type="match status" value="1"/>
</dbReference>
<dbReference type="SUPFAM" id="SSF52833">
    <property type="entry name" value="Thioredoxin-like"/>
    <property type="match status" value="1"/>
</dbReference>
<dbReference type="AlphaFoldDB" id="A0A3B0Z3R4"/>
<protein>
    <submittedName>
        <fullName evidence="1">Uncharacterized protein</fullName>
    </submittedName>
</protein>
<dbReference type="InterPro" id="IPR008554">
    <property type="entry name" value="Glutaredoxin-like"/>
</dbReference>
<dbReference type="EMBL" id="UOFM01000453">
    <property type="protein sequence ID" value="VAW82167.1"/>
    <property type="molecule type" value="Genomic_DNA"/>
</dbReference>
<gene>
    <name evidence="1" type="ORF">MNBD_GAMMA14-36</name>
</gene>
<evidence type="ECO:0000313" key="1">
    <source>
        <dbReference type="EMBL" id="VAW82167.1"/>
    </source>
</evidence>